<organism evidence="8 9">
    <name type="scientific">Capsicum annuum</name>
    <name type="common">Capsicum pepper</name>
    <dbReference type="NCBI Taxonomy" id="4072"/>
    <lineage>
        <taxon>Eukaryota</taxon>
        <taxon>Viridiplantae</taxon>
        <taxon>Streptophyta</taxon>
        <taxon>Embryophyta</taxon>
        <taxon>Tracheophyta</taxon>
        <taxon>Spermatophyta</taxon>
        <taxon>Magnoliopsida</taxon>
        <taxon>eudicotyledons</taxon>
        <taxon>Gunneridae</taxon>
        <taxon>Pentapetalae</taxon>
        <taxon>asterids</taxon>
        <taxon>lamiids</taxon>
        <taxon>Solanales</taxon>
        <taxon>Solanaceae</taxon>
        <taxon>Solanoideae</taxon>
        <taxon>Capsiceae</taxon>
        <taxon>Capsicum</taxon>
    </lineage>
</organism>
<dbReference type="STRING" id="4072.A0A2G2ZAF3"/>
<dbReference type="GO" id="GO:0042790">
    <property type="term" value="P:nucleolar large rRNA transcription by RNA polymerase I"/>
    <property type="evidence" value="ECO:0000318"/>
    <property type="project" value="GO_Central"/>
</dbReference>
<reference evidence="8 9" key="2">
    <citation type="journal article" date="2017" name="Genome Biol.">
        <title>New reference genome sequences of hot pepper reveal the massive evolution of plant disease-resistance genes by retroduplication.</title>
        <authorList>
            <person name="Kim S."/>
            <person name="Park J."/>
            <person name="Yeom S.I."/>
            <person name="Kim Y.M."/>
            <person name="Seo E."/>
            <person name="Kim K.T."/>
            <person name="Kim M.S."/>
            <person name="Lee J.M."/>
            <person name="Cheong K."/>
            <person name="Shin H.S."/>
            <person name="Kim S.B."/>
            <person name="Han K."/>
            <person name="Lee J."/>
            <person name="Park M."/>
            <person name="Lee H.A."/>
            <person name="Lee H.Y."/>
            <person name="Lee Y."/>
            <person name="Oh S."/>
            <person name="Lee J.H."/>
            <person name="Choi E."/>
            <person name="Choi E."/>
            <person name="Lee S.E."/>
            <person name="Jeon J."/>
            <person name="Kim H."/>
            <person name="Choi G."/>
            <person name="Song H."/>
            <person name="Lee J."/>
            <person name="Lee S.C."/>
            <person name="Kwon J.K."/>
            <person name="Lee H.Y."/>
            <person name="Koo N."/>
            <person name="Hong Y."/>
            <person name="Kim R.W."/>
            <person name="Kang W.H."/>
            <person name="Huh J.H."/>
            <person name="Kang B.C."/>
            <person name="Yang T.J."/>
            <person name="Lee Y.H."/>
            <person name="Bennetzen J.L."/>
            <person name="Choi D."/>
        </authorList>
    </citation>
    <scope>NUCLEOTIDE SEQUENCE [LARGE SCALE GENOMIC DNA]</scope>
    <source>
        <strain evidence="9">cv. CM334</strain>
    </source>
</reference>
<evidence type="ECO:0000256" key="2">
    <source>
        <dbReference type="ARBA" id="ARBA00012418"/>
    </source>
</evidence>
<evidence type="ECO:0000259" key="7">
    <source>
        <dbReference type="SMART" id="SM00663"/>
    </source>
</evidence>
<dbReference type="PANTHER" id="PTHR19376">
    <property type="entry name" value="DNA-DIRECTED RNA POLYMERASE"/>
    <property type="match status" value="1"/>
</dbReference>
<sequence length="564" mass="64194">MTLPIQVERHLNDGDFVLFNRQPSLHKISIMGHRIKIMPYSTFHLNLPVTSPYNADFDSDEMIMHVPQSFETIEEDVFMNILMWWEDFDGKVSAPAILKPSKLLTGKQVFYLIIPTQIKILRYFVWNNDLEKGYITLGDAQVRIEKGELLSGTRCKKTLGTSTKEITYRTGSFRCPSCISGEVTRDRMSGRAGCCGKDGKDERGICIVMIDEKMKMNSIKDMMLGKLAPLVSTFRLNYYTILNLLIHAQGQFTAEHVIKNSFHQLQYEKALPDSGKKVFKLEEEAAKLDALGEVEVAEYDKLKLEIAQQDSIFSRCYVTAVGIRSLKPLFSSWIPCSGIFCMLYITFVVKVREGGKDWGWGVVLNVVKKPPAATGSLPAALSTSRRTWLSWFWQSIMLAVQELQKRFLQGLPKLNPVKVQRHELQIICSIPVFRVCSESFSFENDMIVAIFTIQLLDGVIWIHVPSTPYSVQISVMGYPVILRGHGHRVAFRFRKSGCYKLDRAIERFSKKTHVDSHHALVMSTLPYFQGNRSSEAQVLQIRLSQIFPTDSYGIFLMLNSIPSV</sequence>
<evidence type="ECO:0000256" key="1">
    <source>
        <dbReference type="ARBA" id="ARBA00006460"/>
    </source>
</evidence>
<evidence type="ECO:0000313" key="9">
    <source>
        <dbReference type="Proteomes" id="UP000222542"/>
    </source>
</evidence>
<dbReference type="PANTHER" id="PTHR19376:SF11">
    <property type="entry name" value="DNA-DIRECTED RNA POLYMERASE I SUBUNIT RPA1"/>
    <property type="match status" value="1"/>
</dbReference>
<dbReference type="Gene3D" id="2.40.40.20">
    <property type="match status" value="1"/>
</dbReference>
<dbReference type="Pfam" id="PF21408">
    <property type="entry name" value="MTR4-like_stalk"/>
    <property type="match status" value="1"/>
</dbReference>
<comment type="similarity">
    <text evidence="1">Belongs to the RNA polymerase beta' chain family.</text>
</comment>
<evidence type="ECO:0000256" key="3">
    <source>
        <dbReference type="ARBA" id="ARBA00022478"/>
    </source>
</evidence>
<dbReference type="InterPro" id="IPR006592">
    <property type="entry name" value="RNA_pol_N"/>
</dbReference>
<dbReference type="EC" id="2.7.7.6" evidence="2"/>
<dbReference type="InterPro" id="IPR000722">
    <property type="entry name" value="RNA_pol_asu"/>
</dbReference>
<dbReference type="EMBL" id="AYRZ02000006">
    <property type="protein sequence ID" value="PHT78914.1"/>
    <property type="molecule type" value="Genomic_DNA"/>
</dbReference>
<accession>A0A2G2ZAF3</accession>
<dbReference type="SMART" id="SM00663">
    <property type="entry name" value="RPOLA_N"/>
    <property type="match status" value="1"/>
</dbReference>
<evidence type="ECO:0000256" key="5">
    <source>
        <dbReference type="ARBA" id="ARBA00022695"/>
    </source>
</evidence>
<dbReference type="Gene3D" id="1.20.1500.20">
    <property type="match status" value="1"/>
</dbReference>
<proteinExistence type="inferred from homology"/>
<protein>
    <recommendedName>
        <fullName evidence="2">DNA-directed RNA polymerase</fullName>
        <ecNumber evidence="2">2.7.7.6</ecNumber>
    </recommendedName>
</protein>
<dbReference type="AlphaFoldDB" id="A0A2G2ZAF3"/>
<keyword evidence="3" id="KW-0240">DNA-directed RNA polymerase</keyword>
<dbReference type="InterPro" id="IPR048392">
    <property type="entry name" value="MTR4-like_stalk"/>
</dbReference>
<keyword evidence="4" id="KW-0808">Transferase</keyword>
<feature type="domain" description="RNA polymerase N-terminal" evidence="7">
    <location>
        <begin position="1"/>
        <end position="116"/>
    </location>
</feature>
<gene>
    <name evidence="8" type="ORF">T459_16966</name>
</gene>
<evidence type="ECO:0000256" key="6">
    <source>
        <dbReference type="ARBA" id="ARBA00023163"/>
    </source>
</evidence>
<dbReference type="GO" id="GO:0003677">
    <property type="term" value="F:DNA binding"/>
    <property type="evidence" value="ECO:0007669"/>
    <property type="project" value="InterPro"/>
</dbReference>
<dbReference type="GO" id="GO:0005736">
    <property type="term" value="C:RNA polymerase I complex"/>
    <property type="evidence" value="ECO:0000318"/>
    <property type="project" value="GO_Central"/>
</dbReference>
<keyword evidence="5" id="KW-0548">Nucleotidyltransferase</keyword>
<reference evidence="8 9" key="1">
    <citation type="journal article" date="2014" name="Nat. Genet.">
        <title>Genome sequence of the hot pepper provides insights into the evolution of pungency in Capsicum species.</title>
        <authorList>
            <person name="Kim S."/>
            <person name="Park M."/>
            <person name="Yeom S.I."/>
            <person name="Kim Y.M."/>
            <person name="Lee J.M."/>
            <person name="Lee H.A."/>
            <person name="Seo E."/>
            <person name="Choi J."/>
            <person name="Cheong K."/>
            <person name="Kim K.T."/>
            <person name="Jung K."/>
            <person name="Lee G.W."/>
            <person name="Oh S.K."/>
            <person name="Bae C."/>
            <person name="Kim S.B."/>
            <person name="Lee H.Y."/>
            <person name="Kim S.Y."/>
            <person name="Kim M.S."/>
            <person name="Kang B.C."/>
            <person name="Jo Y.D."/>
            <person name="Yang H.B."/>
            <person name="Jeong H.J."/>
            <person name="Kang W.H."/>
            <person name="Kwon J.K."/>
            <person name="Shin C."/>
            <person name="Lim J.Y."/>
            <person name="Park J.H."/>
            <person name="Huh J.H."/>
            <person name="Kim J.S."/>
            <person name="Kim B.D."/>
            <person name="Cohen O."/>
            <person name="Paran I."/>
            <person name="Suh M.C."/>
            <person name="Lee S.B."/>
            <person name="Kim Y.K."/>
            <person name="Shin Y."/>
            <person name="Noh S.J."/>
            <person name="Park J."/>
            <person name="Seo Y.S."/>
            <person name="Kwon S.Y."/>
            <person name="Kim H.A."/>
            <person name="Park J.M."/>
            <person name="Kim H.J."/>
            <person name="Choi S.B."/>
            <person name="Bosland P.W."/>
            <person name="Reeves G."/>
            <person name="Jo S.H."/>
            <person name="Lee B.W."/>
            <person name="Cho H.T."/>
            <person name="Choi H.S."/>
            <person name="Lee M.S."/>
            <person name="Yu Y."/>
            <person name="Do Choi Y."/>
            <person name="Park B.S."/>
            <person name="van Deynze A."/>
            <person name="Ashrafi H."/>
            <person name="Hill T."/>
            <person name="Kim W.T."/>
            <person name="Pai H.S."/>
            <person name="Ahn H.K."/>
            <person name="Yeam I."/>
            <person name="Giovannoni J.J."/>
            <person name="Rose J.K."/>
            <person name="Sorensen I."/>
            <person name="Lee S.J."/>
            <person name="Kim R.W."/>
            <person name="Choi I.Y."/>
            <person name="Choi B.S."/>
            <person name="Lim J.S."/>
            <person name="Lee Y.H."/>
            <person name="Choi D."/>
        </authorList>
    </citation>
    <scope>NUCLEOTIDE SEQUENCE [LARGE SCALE GENOMIC DNA]</scope>
    <source>
        <strain evidence="9">cv. CM334</strain>
    </source>
</reference>
<dbReference type="SUPFAM" id="SSF64484">
    <property type="entry name" value="beta and beta-prime subunits of DNA dependent RNA-polymerase"/>
    <property type="match status" value="1"/>
</dbReference>
<dbReference type="FunFam" id="2.40.40.20:FF:000019">
    <property type="entry name" value="DNA-directed RNA polymerase II subunit RPB1"/>
    <property type="match status" value="1"/>
</dbReference>
<comment type="caution">
    <text evidence="8">The sequence shown here is derived from an EMBL/GenBank/DDBJ whole genome shotgun (WGS) entry which is preliminary data.</text>
</comment>
<dbReference type="Proteomes" id="UP000222542">
    <property type="component" value="Unassembled WGS sequence"/>
</dbReference>
<dbReference type="Pfam" id="PF00623">
    <property type="entry name" value="RNA_pol_Rpb1_2"/>
    <property type="match status" value="1"/>
</dbReference>
<keyword evidence="6" id="KW-0804">Transcription</keyword>
<dbReference type="InterPro" id="IPR045867">
    <property type="entry name" value="DNA-dir_RpoC_beta_prime"/>
</dbReference>
<dbReference type="Gramene" id="PHT78914">
    <property type="protein sequence ID" value="PHT78914"/>
    <property type="gene ID" value="T459_16966"/>
</dbReference>
<keyword evidence="9" id="KW-1185">Reference proteome</keyword>
<name>A0A2G2ZAF3_CAPAN</name>
<evidence type="ECO:0000256" key="4">
    <source>
        <dbReference type="ARBA" id="ARBA00022679"/>
    </source>
</evidence>
<evidence type="ECO:0000313" key="8">
    <source>
        <dbReference type="EMBL" id="PHT78914.1"/>
    </source>
</evidence>
<dbReference type="GO" id="GO:0003899">
    <property type="term" value="F:DNA-directed RNA polymerase activity"/>
    <property type="evidence" value="ECO:0007669"/>
    <property type="project" value="UniProtKB-EC"/>
</dbReference>